<dbReference type="Proteomes" id="UP000316798">
    <property type="component" value="Chromosome"/>
</dbReference>
<evidence type="ECO:0008006" key="3">
    <source>
        <dbReference type="Google" id="ProtNLM"/>
    </source>
</evidence>
<dbReference type="EMBL" id="CP035503">
    <property type="protein sequence ID" value="QDL36464.1"/>
    <property type="molecule type" value="Genomic_DNA"/>
</dbReference>
<accession>A0A515D7R9</accession>
<dbReference type="Pfam" id="PF18143">
    <property type="entry name" value="HAD_SAK_2"/>
    <property type="match status" value="1"/>
</dbReference>
<sequence length="157" mass="18371">MARDLIVFLDFDGVTHPDFHVVDALFGRLPLIEGVLREFDTPRIVISSSWRTIHSLGVLREFFSADMASRVIDVTPVMEAQRYNERWLPVLSQHFDRQLECEAWLQRNRPRGTPWLALDDWPYWFEPQCPHLLLTDPSQGFQPTDAPRLRAMIEGRL</sequence>
<dbReference type="KEGG" id="rhf:EUB48_03505"/>
<evidence type="ECO:0000313" key="1">
    <source>
        <dbReference type="EMBL" id="QDL36464.1"/>
    </source>
</evidence>
<organism evidence="1 2">
    <name type="scientific">Rhodoferax sediminis</name>
    <dbReference type="NCBI Taxonomy" id="2509614"/>
    <lineage>
        <taxon>Bacteria</taxon>
        <taxon>Pseudomonadati</taxon>
        <taxon>Pseudomonadota</taxon>
        <taxon>Betaproteobacteria</taxon>
        <taxon>Burkholderiales</taxon>
        <taxon>Comamonadaceae</taxon>
        <taxon>Rhodoferax</taxon>
    </lineage>
</organism>
<evidence type="ECO:0000313" key="2">
    <source>
        <dbReference type="Proteomes" id="UP000316798"/>
    </source>
</evidence>
<dbReference type="RefSeq" id="WP_142817638.1">
    <property type="nucleotide sequence ID" value="NZ_CP035503.1"/>
</dbReference>
<name>A0A515D7R9_9BURK</name>
<protein>
    <recommendedName>
        <fullName evidence="3">HAD family hydrolase</fullName>
    </recommendedName>
</protein>
<dbReference type="AlphaFoldDB" id="A0A515D7R9"/>
<proteinExistence type="predicted"/>
<dbReference type="OrthoDB" id="8773450at2"/>
<reference evidence="1 2" key="1">
    <citation type="submission" date="2019-01" db="EMBL/GenBank/DDBJ databases">
        <title>Genomic insights into a novel species Rhodoferax sp.</title>
        <authorList>
            <person name="Jin L."/>
        </authorList>
    </citation>
    <scope>NUCLEOTIDE SEQUENCE [LARGE SCALE GENOMIC DNA]</scope>
    <source>
        <strain evidence="1 2">CHu59-6-5</strain>
    </source>
</reference>
<keyword evidence="2" id="KW-1185">Reference proteome</keyword>
<gene>
    <name evidence="1" type="ORF">EUB48_03505</name>
</gene>